<dbReference type="InterPro" id="IPR000210">
    <property type="entry name" value="BTB/POZ_dom"/>
</dbReference>
<dbReference type="SMART" id="SM00225">
    <property type="entry name" value="BTB"/>
    <property type="match status" value="1"/>
</dbReference>
<dbReference type="Pfam" id="PF00651">
    <property type="entry name" value="BTB"/>
    <property type="match status" value="1"/>
</dbReference>
<protein>
    <recommendedName>
        <fullName evidence="1">BTB domain-containing protein</fullName>
    </recommendedName>
</protein>
<keyword evidence="3" id="KW-1185">Reference proteome</keyword>
<dbReference type="PANTHER" id="PTHR22744:SF17">
    <property type="entry name" value="BTB DOMAIN-CONTAINING PROTEIN"/>
    <property type="match status" value="1"/>
</dbReference>
<feature type="non-terminal residue" evidence="2">
    <location>
        <position position="1"/>
    </location>
</feature>
<dbReference type="PANTHER" id="PTHR22744">
    <property type="entry name" value="HELIX LOOP HELIX PROTEIN 21-RELATED"/>
    <property type="match status" value="1"/>
</dbReference>
<comment type="caution">
    <text evidence="2">The sequence shown here is derived from an EMBL/GenBank/DDBJ whole genome shotgun (WGS) entry which is preliminary data.</text>
</comment>
<sequence length="192" mass="22629">NRPSREFFVRVTIAVQAIQSMKLDESLDTVVVVKDKEFRVSSQYLALWSIFFRAYFRADMKEKKAGRYPIKDDDIAPEDFDELLMVIYPTDKPITAHNYLQLLKLASRFEIPELTRRIECFLIDFERNGLERATVFRVATDLYQLKLVQSILVHRWRNPKLLQKELIMSDEYQELTATTKALVNERFAQACI</sequence>
<organism evidence="2 3">
    <name type="scientific">Pristionchus entomophagus</name>
    <dbReference type="NCBI Taxonomy" id="358040"/>
    <lineage>
        <taxon>Eukaryota</taxon>
        <taxon>Metazoa</taxon>
        <taxon>Ecdysozoa</taxon>
        <taxon>Nematoda</taxon>
        <taxon>Chromadorea</taxon>
        <taxon>Rhabditida</taxon>
        <taxon>Rhabditina</taxon>
        <taxon>Diplogasteromorpha</taxon>
        <taxon>Diplogasteroidea</taxon>
        <taxon>Neodiplogasteridae</taxon>
        <taxon>Pristionchus</taxon>
    </lineage>
</organism>
<feature type="non-terminal residue" evidence="2">
    <location>
        <position position="192"/>
    </location>
</feature>
<dbReference type="EMBL" id="BTSX01000001">
    <property type="protein sequence ID" value="GMS78324.1"/>
    <property type="molecule type" value="Genomic_DNA"/>
</dbReference>
<dbReference type="SUPFAM" id="SSF54695">
    <property type="entry name" value="POZ domain"/>
    <property type="match status" value="1"/>
</dbReference>
<proteinExistence type="predicted"/>
<dbReference type="Gene3D" id="3.30.710.10">
    <property type="entry name" value="Potassium Channel Kv1.1, Chain A"/>
    <property type="match status" value="1"/>
</dbReference>
<dbReference type="PROSITE" id="PS50097">
    <property type="entry name" value="BTB"/>
    <property type="match status" value="1"/>
</dbReference>
<dbReference type="Proteomes" id="UP001432027">
    <property type="component" value="Unassembled WGS sequence"/>
</dbReference>
<gene>
    <name evidence="2" type="ORF">PENTCL1PPCAC_499</name>
</gene>
<evidence type="ECO:0000313" key="3">
    <source>
        <dbReference type="Proteomes" id="UP001432027"/>
    </source>
</evidence>
<evidence type="ECO:0000313" key="2">
    <source>
        <dbReference type="EMBL" id="GMS78324.1"/>
    </source>
</evidence>
<evidence type="ECO:0000259" key="1">
    <source>
        <dbReference type="PROSITE" id="PS50097"/>
    </source>
</evidence>
<dbReference type="InterPro" id="IPR011333">
    <property type="entry name" value="SKP1/BTB/POZ_sf"/>
</dbReference>
<dbReference type="AlphaFoldDB" id="A0AAV5SE64"/>
<feature type="domain" description="BTB" evidence="1">
    <location>
        <begin position="27"/>
        <end position="96"/>
    </location>
</feature>
<reference evidence="2" key="1">
    <citation type="submission" date="2023-10" db="EMBL/GenBank/DDBJ databases">
        <title>Genome assembly of Pristionchus species.</title>
        <authorList>
            <person name="Yoshida K."/>
            <person name="Sommer R.J."/>
        </authorList>
    </citation>
    <scope>NUCLEOTIDE SEQUENCE</scope>
    <source>
        <strain evidence="2">RS0144</strain>
    </source>
</reference>
<accession>A0AAV5SE64</accession>
<name>A0AAV5SE64_9BILA</name>